<keyword evidence="4" id="KW-1185">Reference proteome</keyword>
<feature type="region of interest" description="Disordered" evidence="1">
    <location>
        <begin position="292"/>
        <end position="315"/>
    </location>
</feature>
<dbReference type="RefSeq" id="XP_027615701.1">
    <property type="nucleotide sequence ID" value="XM_027759900.1"/>
</dbReference>
<organism evidence="3 4">
    <name type="scientific">Sparassis crispa</name>
    <dbReference type="NCBI Taxonomy" id="139825"/>
    <lineage>
        <taxon>Eukaryota</taxon>
        <taxon>Fungi</taxon>
        <taxon>Dikarya</taxon>
        <taxon>Basidiomycota</taxon>
        <taxon>Agaricomycotina</taxon>
        <taxon>Agaricomycetes</taxon>
        <taxon>Polyporales</taxon>
        <taxon>Sparassidaceae</taxon>
        <taxon>Sparassis</taxon>
    </lineage>
</organism>
<feature type="region of interest" description="Disordered" evidence="1">
    <location>
        <begin position="649"/>
        <end position="697"/>
    </location>
</feature>
<feature type="domain" description="Fungal-type protein kinase" evidence="2">
    <location>
        <begin position="156"/>
        <end position="259"/>
    </location>
</feature>
<dbReference type="PANTHER" id="PTHR38248">
    <property type="entry name" value="FUNK1 6"/>
    <property type="match status" value="1"/>
</dbReference>
<evidence type="ECO:0000256" key="1">
    <source>
        <dbReference type="SAM" id="MobiDB-lite"/>
    </source>
</evidence>
<comment type="caution">
    <text evidence="3">The sequence shown here is derived from an EMBL/GenBank/DDBJ whole genome shotgun (WGS) entry which is preliminary data.</text>
</comment>
<feature type="compositionally biased region" description="Basic and acidic residues" evidence="1">
    <location>
        <begin position="494"/>
        <end position="506"/>
    </location>
</feature>
<dbReference type="Pfam" id="PF17667">
    <property type="entry name" value="Pkinase_fungal"/>
    <property type="match status" value="2"/>
</dbReference>
<protein>
    <recommendedName>
        <fullName evidence="2">Fungal-type protein kinase domain-containing protein</fullName>
    </recommendedName>
</protein>
<dbReference type="PANTHER" id="PTHR38248:SF2">
    <property type="entry name" value="FUNK1 11"/>
    <property type="match status" value="1"/>
</dbReference>
<accession>A0A401GRD0</accession>
<name>A0A401GRD0_9APHY</name>
<dbReference type="InParanoid" id="A0A401GRD0"/>
<dbReference type="Proteomes" id="UP000287166">
    <property type="component" value="Unassembled WGS sequence"/>
</dbReference>
<gene>
    <name evidence="3" type="ORF">SCP_0607680</name>
</gene>
<reference evidence="3 4" key="1">
    <citation type="journal article" date="2018" name="Sci. Rep.">
        <title>Genome sequence of the cauliflower mushroom Sparassis crispa (Hanabiratake) and its association with beneficial usage.</title>
        <authorList>
            <person name="Kiyama R."/>
            <person name="Furutani Y."/>
            <person name="Kawaguchi K."/>
            <person name="Nakanishi T."/>
        </authorList>
    </citation>
    <scope>NUCLEOTIDE SEQUENCE [LARGE SCALE GENOMIC DNA]</scope>
</reference>
<evidence type="ECO:0000313" key="4">
    <source>
        <dbReference type="Proteomes" id="UP000287166"/>
    </source>
</evidence>
<feature type="compositionally biased region" description="Acidic residues" evidence="1">
    <location>
        <begin position="666"/>
        <end position="677"/>
    </location>
</feature>
<proteinExistence type="predicted"/>
<dbReference type="OrthoDB" id="2791154at2759"/>
<evidence type="ECO:0000313" key="3">
    <source>
        <dbReference type="EMBL" id="GBE84788.1"/>
    </source>
</evidence>
<evidence type="ECO:0000259" key="2">
    <source>
        <dbReference type="Pfam" id="PF17667"/>
    </source>
</evidence>
<dbReference type="GeneID" id="38781705"/>
<dbReference type="EMBL" id="BFAD01000006">
    <property type="protein sequence ID" value="GBE84788.1"/>
    <property type="molecule type" value="Genomic_DNA"/>
</dbReference>
<sequence length="697" mass="78917">MGEFIPGRKWTLPMEETGKWQSKFKDVALITKESQMYPGFCEAVNLVLNMDKDNRLVARDMADRADATEDGAKLMGLSPIVRPDVSIYAKTPEAVRDYELTAAEVKRSACAEARHEHLARVCRQHLCVPVEIKIDHTSLAFEFLNPEKKPPVRGESAKGQITDYASKILLAQHREFCLLVYIFRSFARLVRWDRFGAVVSERFNYIRGRTLQTFIHRVGHMSDSQLGCDPTVVPATPAEVTLMASCKDRLNDYHKLCLDEAMSDGWPIHKVAFYAKDVVDSEALRKAARSASGSAPICNSPPHSPSPSDSVSFDDNATLPSETCSTCVHSDDALISEPVRYFLIGRPRFAAHSPTGRATWGYVAYDMEAGGLAFLKDTWRPDSSRTHTERQVYERLYRHDVQPFYMVVMSVQPENNASRRRTQDFGDSVLGRIHYRLVMKEVGRPLDDHYDSVEMVGVIFYALMAHHEAWEKAGVLHRDVSVGNDLADEDPDEPPYHDGGPKRVKGFRNDRDLRKYAHELDSGPTQKSRSGTWRFMSALLLQFPGRRYEVSDDLESFMHVVNWLALKWYRRHLRIANTLRQHVADTCDKWTRLDGYDVGGERKLLRIRIGKVPFRLTIKGGLSSLSERLVELCHERYKTVDMAALRAQPESPGQDLLRSKVILDSPTDDDDAPLDPEDDKHEAASSKAPSAALSTHK</sequence>
<dbReference type="AlphaFoldDB" id="A0A401GRD0"/>
<dbReference type="InterPro" id="IPR040976">
    <property type="entry name" value="Pkinase_fungal"/>
</dbReference>
<feature type="compositionally biased region" description="Low complexity" evidence="1">
    <location>
        <begin position="685"/>
        <end position="697"/>
    </location>
</feature>
<feature type="domain" description="Fungal-type protein kinase" evidence="2">
    <location>
        <begin position="423"/>
        <end position="564"/>
    </location>
</feature>
<feature type="region of interest" description="Disordered" evidence="1">
    <location>
        <begin position="485"/>
        <end position="506"/>
    </location>
</feature>